<dbReference type="RefSeq" id="WP_263818150.1">
    <property type="nucleotide sequence ID" value="NZ_JAOXHK010000013.1"/>
</dbReference>
<reference evidence="1 2" key="1">
    <citation type="journal article" date="2020" name="Int. J. Syst. Evol. Microbiol.">
        <title>Ureaplasma miroungigenitalium sp. nov. isolated from northern elephant seals (Mirounga angustirostris) and Ureaplasma zalophigenitalium sp. nov. isolated from California sea lions (Zalophus californianus).</title>
        <authorList>
            <person name="Volokhov D.V."/>
            <person name="Gulland F.M."/>
            <person name="Gao Y."/>
            <person name="Chizhikov V.E."/>
        </authorList>
    </citation>
    <scope>NUCLEOTIDE SEQUENCE [LARGE SCALE GENOMIC DNA]</scope>
    <source>
        <strain evidence="1 2">ES3182-GEN</strain>
    </source>
</reference>
<protein>
    <submittedName>
        <fullName evidence="1">Uncharacterized protein</fullName>
    </submittedName>
</protein>
<proteinExistence type="predicted"/>
<comment type="caution">
    <text evidence="1">The sequence shown here is derived from an EMBL/GenBank/DDBJ whole genome shotgun (WGS) entry which is preliminary data.</text>
</comment>
<keyword evidence="2" id="KW-1185">Reference proteome</keyword>
<name>A0ABT3BNE4_9BACT</name>
<evidence type="ECO:0000313" key="1">
    <source>
        <dbReference type="EMBL" id="MCV3728756.1"/>
    </source>
</evidence>
<dbReference type="EMBL" id="JAOXHL010000007">
    <property type="protein sequence ID" value="MCV3728756.1"/>
    <property type="molecule type" value="Genomic_DNA"/>
</dbReference>
<gene>
    <name evidence="1" type="ORF">OF376_03145</name>
</gene>
<organism evidence="1 2">
    <name type="scientific">Ureaplasma miroungigenitalium</name>
    <dbReference type="NCBI Taxonomy" id="1042321"/>
    <lineage>
        <taxon>Bacteria</taxon>
        <taxon>Bacillati</taxon>
        <taxon>Mycoplasmatota</taxon>
        <taxon>Mycoplasmoidales</taxon>
        <taxon>Mycoplasmoidaceae</taxon>
        <taxon>Ureaplasma</taxon>
    </lineage>
</organism>
<evidence type="ECO:0000313" key="2">
    <source>
        <dbReference type="Proteomes" id="UP001208245"/>
    </source>
</evidence>
<dbReference type="Proteomes" id="UP001208245">
    <property type="component" value="Unassembled WGS sequence"/>
</dbReference>
<sequence>MKFKYEVVKIRAHGLPAILFAAKTYDEIQNWCDTHMSLILGNEIEIRQSSVLKKIKI</sequence>
<accession>A0ABT3BNE4</accession>